<dbReference type="Proteomes" id="UP001454036">
    <property type="component" value="Unassembled WGS sequence"/>
</dbReference>
<dbReference type="EMBL" id="BAABME010000399">
    <property type="protein sequence ID" value="GAA0142454.1"/>
    <property type="molecule type" value="Genomic_DNA"/>
</dbReference>
<keyword evidence="3" id="KW-1185">Reference proteome</keyword>
<protein>
    <recommendedName>
        <fullName evidence="1">MULE transposase domain-containing protein</fullName>
    </recommendedName>
</protein>
<evidence type="ECO:0000313" key="2">
    <source>
        <dbReference type="EMBL" id="GAA0142454.1"/>
    </source>
</evidence>
<dbReference type="InterPro" id="IPR018289">
    <property type="entry name" value="MULE_transposase_dom"/>
</dbReference>
<accession>A0AAV3NSS6</accession>
<dbReference type="PANTHER" id="PTHR47718">
    <property type="entry name" value="OS01G0519700 PROTEIN"/>
    <property type="match status" value="1"/>
</dbReference>
<proteinExistence type="predicted"/>
<evidence type="ECO:0000259" key="1">
    <source>
        <dbReference type="Pfam" id="PF10551"/>
    </source>
</evidence>
<name>A0AAV3NSS6_LITER</name>
<organism evidence="2 3">
    <name type="scientific">Lithospermum erythrorhizon</name>
    <name type="common">Purple gromwell</name>
    <name type="synonym">Lithospermum officinale var. erythrorhizon</name>
    <dbReference type="NCBI Taxonomy" id="34254"/>
    <lineage>
        <taxon>Eukaryota</taxon>
        <taxon>Viridiplantae</taxon>
        <taxon>Streptophyta</taxon>
        <taxon>Embryophyta</taxon>
        <taxon>Tracheophyta</taxon>
        <taxon>Spermatophyta</taxon>
        <taxon>Magnoliopsida</taxon>
        <taxon>eudicotyledons</taxon>
        <taxon>Gunneridae</taxon>
        <taxon>Pentapetalae</taxon>
        <taxon>asterids</taxon>
        <taxon>lamiids</taxon>
        <taxon>Boraginales</taxon>
        <taxon>Boraginaceae</taxon>
        <taxon>Boraginoideae</taxon>
        <taxon>Lithospermeae</taxon>
        <taxon>Lithospermum</taxon>
    </lineage>
</organism>
<dbReference type="AlphaFoldDB" id="A0AAV3NSS6"/>
<feature type="domain" description="MULE transposase" evidence="1">
    <location>
        <begin position="99"/>
        <end position="186"/>
    </location>
</feature>
<comment type="caution">
    <text evidence="2">The sequence shown here is derived from an EMBL/GenBank/DDBJ whole genome shotgun (WGS) entry which is preliminary data.</text>
</comment>
<reference evidence="2 3" key="1">
    <citation type="submission" date="2024-01" db="EMBL/GenBank/DDBJ databases">
        <title>The complete chloroplast genome sequence of Lithospermum erythrorhizon: insights into the phylogenetic relationship among Boraginaceae species and the maternal lineages of purple gromwells.</title>
        <authorList>
            <person name="Okada T."/>
            <person name="Watanabe K."/>
        </authorList>
    </citation>
    <scope>NUCLEOTIDE SEQUENCE [LARGE SCALE GENOMIC DNA]</scope>
</reference>
<dbReference type="Pfam" id="PF10551">
    <property type="entry name" value="MULE"/>
    <property type="match status" value="1"/>
</dbReference>
<gene>
    <name evidence="2" type="ORF">LIER_03354</name>
</gene>
<sequence>MDVGGYVIYEWTNLHNHDLIDADKVHLLPLFRRIQPSQKALIDLHISSGISQRAMYDTLLRTYGGHSNIGFTHKDLTNYVNVVKRREMAPGDATMMQKCFGTNKQYRPLGIFVGFNYQGTCVFGGALLYEETTTTFKWLFDTFMRCINYKLPQTMMTDQASAIVAALREVLPGVYLDFCAWHIDQNARKKLGARATFMFFEEFNHLIRHVHTEAEFEYGWQRMLVSCFDNKPTSDFKWLQFIYGFRTQWSSAWVKSNFTAAKSTTQLSEQFNAFARYYLKPDYSITEMLRRFQSLVDDLRHNEKAKDFYMQNTSPDNRFKNSLLMCHAALVFTPSVC</sequence>
<evidence type="ECO:0000313" key="3">
    <source>
        <dbReference type="Proteomes" id="UP001454036"/>
    </source>
</evidence>
<dbReference type="PANTHER" id="PTHR47718:SF2">
    <property type="entry name" value="PROTEIN FAR1-RELATED SEQUENCE 5-LIKE"/>
    <property type="match status" value="1"/>
</dbReference>